<feature type="transmembrane region" description="Helical" evidence="4">
    <location>
        <begin position="104"/>
        <end position="122"/>
    </location>
</feature>
<dbReference type="PROSITE" id="PS50111">
    <property type="entry name" value="CHEMOTAXIS_TRANSDUC_2"/>
    <property type="match status" value="1"/>
</dbReference>
<comment type="caution">
    <text evidence="6">The sequence shown here is derived from an EMBL/GenBank/DDBJ whole genome shotgun (WGS) entry which is preliminary data.</text>
</comment>
<feature type="transmembrane region" description="Helical" evidence="4">
    <location>
        <begin position="137"/>
        <end position="159"/>
    </location>
</feature>
<dbReference type="OrthoDB" id="9806477at2"/>
<evidence type="ECO:0000313" key="7">
    <source>
        <dbReference type="Proteomes" id="UP000472320"/>
    </source>
</evidence>
<dbReference type="Pfam" id="PF00015">
    <property type="entry name" value="MCPsignal"/>
    <property type="match status" value="1"/>
</dbReference>
<dbReference type="Gene3D" id="1.10.287.950">
    <property type="entry name" value="Methyl-accepting chemotaxis protein"/>
    <property type="match status" value="1"/>
</dbReference>
<proteinExistence type="inferred from homology"/>
<evidence type="ECO:0000259" key="5">
    <source>
        <dbReference type="PROSITE" id="PS50111"/>
    </source>
</evidence>
<gene>
    <name evidence="6" type="ORF">GM658_04535</name>
</gene>
<dbReference type="PANTHER" id="PTHR43531:SF14">
    <property type="entry name" value="METHYL-ACCEPTING CHEMOTAXIS PROTEIN I-RELATED"/>
    <property type="match status" value="1"/>
</dbReference>
<keyword evidence="1" id="KW-0488">Methylation</keyword>
<evidence type="ECO:0000256" key="4">
    <source>
        <dbReference type="SAM" id="Phobius"/>
    </source>
</evidence>
<organism evidence="6 7">
    <name type="scientific">Massilia eburnea</name>
    <dbReference type="NCBI Taxonomy" id="1776165"/>
    <lineage>
        <taxon>Bacteria</taxon>
        <taxon>Pseudomonadati</taxon>
        <taxon>Pseudomonadota</taxon>
        <taxon>Betaproteobacteria</taxon>
        <taxon>Burkholderiales</taxon>
        <taxon>Oxalobacteraceae</taxon>
        <taxon>Telluria group</taxon>
        <taxon>Massilia</taxon>
    </lineage>
</organism>
<dbReference type="RefSeq" id="WP_155452823.1">
    <property type="nucleotide sequence ID" value="NZ_WNKX01000003.1"/>
</dbReference>
<dbReference type="EMBL" id="WNKX01000003">
    <property type="protein sequence ID" value="MTW09858.1"/>
    <property type="molecule type" value="Genomic_DNA"/>
</dbReference>
<keyword evidence="4" id="KW-0472">Membrane</keyword>
<evidence type="ECO:0000256" key="2">
    <source>
        <dbReference type="ARBA" id="ARBA00029447"/>
    </source>
</evidence>
<evidence type="ECO:0000313" key="6">
    <source>
        <dbReference type="EMBL" id="MTW09858.1"/>
    </source>
</evidence>
<comment type="similarity">
    <text evidence="2">Belongs to the methyl-accepting chemotaxis (MCP) protein family.</text>
</comment>
<keyword evidence="4" id="KW-0812">Transmembrane</keyword>
<reference evidence="6 7" key="1">
    <citation type="submission" date="2019-11" db="EMBL/GenBank/DDBJ databases">
        <title>Type strains purchased from KCTC, JCM and DSMZ.</title>
        <authorList>
            <person name="Lu H."/>
        </authorList>
    </citation>
    <scope>NUCLEOTIDE SEQUENCE [LARGE SCALE GENOMIC DNA]</scope>
    <source>
        <strain evidence="6 7">JCM 31587</strain>
    </source>
</reference>
<sequence>MPDHHAKAHQLFIPILWLLLLMAFGLAPWYGTWKPALLAGLPAALIPTLLAWRSPQALASRMAVALACMAFCALHIHQAMGMIELHFGIFVLLALLVVYQDWRIIIGAAAFVAVHHLLFNFLQQAGFGTVCLHTPSLPVIIVHALYVVVETGALCHFAISFARQRAQSEADRTSLQASFDRMHNTVTQAHVGIDAISAAAHAIASGNRDLSGRTEQQAAELLRTVATVEQLAQTVRQNADDACAASELVTAASQVAVQGGAMVAQVVATMGAIHDSARRIHDIIGVIDSIAFQTNILALNAAVEAARAGEQGRGFAVVASEVRSLAQRSAAASQEIRQLIGDSVHRAQEGNQLAGATGQVMDKLVGSVQQVAGLMQAITAASRAQTAGIEQVTAAVSGMDQVTQQNAALVQQAASASASMLEHARRLARLMGAQGAAGQRALALR</sequence>
<feature type="domain" description="Methyl-accepting transducer" evidence="5">
    <location>
        <begin position="192"/>
        <end position="421"/>
    </location>
</feature>
<name>A0A6L6QBI0_9BURK</name>
<dbReference type="InterPro" id="IPR051310">
    <property type="entry name" value="MCP_chemotaxis"/>
</dbReference>
<feature type="transmembrane region" description="Helical" evidence="4">
    <location>
        <begin position="12"/>
        <end position="30"/>
    </location>
</feature>
<protein>
    <submittedName>
        <fullName evidence="6">Chemotaxis protein</fullName>
    </submittedName>
</protein>
<feature type="transmembrane region" description="Helical" evidence="4">
    <location>
        <begin position="82"/>
        <end position="99"/>
    </location>
</feature>
<dbReference type="Proteomes" id="UP000472320">
    <property type="component" value="Unassembled WGS sequence"/>
</dbReference>
<dbReference type="SUPFAM" id="SSF58104">
    <property type="entry name" value="Methyl-accepting chemotaxis protein (MCP) signaling domain"/>
    <property type="match status" value="1"/>
</dbReference>
<dbReference type="InterPro" id="IPR004089">
    <property type="entry name" value="MCPsignal_dom"/>
</dbReference>
<dbReference type="PANTHER" id="PTHR43531">
    <property type="entry name" value="PROTEIN ICFG"/>
    <property type="match status" value="1"/>
</dbReference>
<dbReference type="GO" id="GO:0007165">
    <property type="term" value="P:signal transduction"/>
    <property type="evidence" value="ECO:0007669"/>
    <property type="project" value="UniProtKB-KW"/>
</dbReference>
<dbReference type="SMART" id="SM00283">
    <property type="entry name" value="MA"/>
    <property type="match status" value="1"/>
</dbReference>
<evidence type="ECO:0000256" key="1">
    <source>
        <dbReference type="ARBA" id="ARBA00022481"/>
    </source>
</evidence>
<keyword evidence="4" id="KW-1133">Transmembrane helix</keyword>
<dbReference type="GO" id="GO:0005886">
    <property type="term" value="C:plasma membrane"/>
    <property type="evidence" value="ECO:0007669"/>
    <property type="project" value="TreeGrafter"/>
</dbReference>
<dbReference type="GO" id="GO:0004888">
    <property type="term" value="F:transmembrane signaling receptor activity"/>
    <property type="evidence" value="ECO:0007669"/>
    <property type="project" value="TreeGrafter"/>
</dbReference>
<dbReference type="AlphaFoldDB" id="A0A6L6QBI0"/>
<accession>A0A6L6QBI0</accession>
<keyword evidence="7" id="KW-1185">Reference proteome</keyword>
<dbReference type="CDD" id="cd11386">
    <property type="entry name" value="MCP_signal"/>
    <property type="match status" value="1"/>
</dbReference>
<dbReference type="GO" id="GO:0006935">
    <property type="term" value="P:chemotaxis"/>
    <property type="evidence" value="ECO:0007669"/>
    <property type="project" value="TreeGrafter"/>
</dbReference>
<evidence type="ECO:0000256" key="3">
    <source>
        <dbReference type="PROSITE-ProRule" id="PRU00284"/>
    </source>
</evidence>
<keyword evidence="3" id="KW-0807">Transducer</keyword>